<dbReference type="Gene3D" id="6.10.140.1320">
    <property type="match status" value="1"/>
</dbReference>
<dbReference type="InterPro" id="IPR007667">
    <property type="entry name" value="Hypoxia_induced_domain"/>
</dbReference>
<organism evidence="11 13">
    <name type="scientific">Rotaria sordida</name>
    <dbReference type="NCBI Taxonomy" id="392033"/>
    <lineage>
        <taxon>Eukaryota</taxon>
        <taxon>Metazoa</taxon>
        <taxon>Spiralia</taxon>
        <taxon>Gnathifera</taxon>
        <taxon>Rotifera</taxon>
        <taxon>Eurotatoria</taxon>
        <taxon>Bdelloidea</taxon>
        <taxon>Philodinida</taxon>
        <taxon>Philodinidae</taxon>
        <taxon>Rotaria</taxon>
    </lineage>
</organism>
<sequence>MSNIKNLPVSKPSQNLDDFQSAEQGESKFWRKVKADPVVPIGMAGFGLIVIGAIIGYNRRDRSKPTSTYWIRTRVYAQGFVVSLLTAAAIYQAVKSTPQRRNIQEHNKARHETSADNNHPSK</sequence>
<reference evidence="11" key="1">
    <citation type="submission" date="2021-02" db="EMBL/GenBank/DDBJ databases">
        <authorList>
            <person name="Nowell W R."/>
        </authorList>
    </citation>
    <scope>NUCLEOTIDE SEQUENCE</scope>
</reference>
<evidence type="ECO:0000259" key="8">
    <source>
        <dbReference type="PROSITE" id="PS51503"/>
    </source>
</evidence>
<feature type="domain" description="HIG1" evidence="8">
    <location>
        <begin position="10"/>
        <end position="103"/>
    </location>
</feature>
<dbReference type="GO" id="GO:0031966">
    <property type="term" value="C:mitochondrial membrane"/>
    <property type="evidence" value="ECO:0007669"/>
    <property type="project" value="UniProtKB-SubCell"/>
</dbReference>
<evidence type="ECO:0000256" key="2">
    <source>
        <dbReference type="ARBA" id="ARBA00022692"/>
    </source>
</evidence>
<keyword evidence="2 7" id="KW-0812">Transmembrane</keyword>
<evidence type="ECO:0000256" key="5">
    <source>
        <dbReference type="ARBA" id="ARBA00023136"/>
    </source>
</evidence>
<proteinExistence type="predicted"/>
<evidence type="ECO:0000313" key="10">
    <source>
        <dbReference type="EMBL" id="CAF1087364.1"/>
    </source>
</evidence>
<dbReference type="EMBL" id="CAJNOT010000818">
    <property type="protein sequence ID" value="CAF1087364.1"/>
    <property type="molecule type" value="Genomic_DNA"/>
</dbReference>
<dbReference type="EMBL" id="CAJOBD010000720">
    <property type="protein sequence ID" value="CAF3710814.1"/>
    <property type="molecule type" value="Genomic_DNA"/>
</dbReference>
<evidence type="ECO:0000256" key="3">
    <source>
        <dbReference type="ARBA" id="ARBA00022989"/>
    </source>
</evidence>
<dbReference type="EMBL" id="CAJNOL010001290">
    <property type="protein sequence ID" value="CAF1330104.1"/>
    <property type="molecule type" value="Genomic_DNA"/>
</dbReference>
<keyword evidence="5 7" id="KW-0472">Membrane</keyword>
<evidence type="ECO:0000256" key="4">
    <source>
        <dbReference type="ARBA" id="ARBA00023128"/>
    </source>
</evidence>
<gene>
    <name evidence="12" type="ORF">JBS370_LOCUS10140</name>
    <name evidence="11" type="ORF">JXQ802_LOCUS31012</name>
    <name evidence="9" type="ORF">PYM288_LOCUS3607</name>
    <name evidence="10" type="ORF">ZHD862_LOCUS16902</name>
</gene>
<dbReference type="AlphaFoldDB" id="A0A815FPH9"/>
<dbReference type="Proteomes" id="UP000663864">
    <property type="component" value="Unassembled WGS sequence"/>
</dbReference>
<evidence type="ECO:0000256" key="7">
    <source>
        <dbReference type="SAM" id="Phobius"/>
    </source>
</evidence>
<name>A0A815FPH9_9BILA</name>
<keyword evidence="13" id="KW-1185">Reference proteome</keyword>
<keyword evidence="4" id="KW-0496">Mitochondrion</keyword>
<keyword evidence="3 7" id="KW-1133">Transmembrane helix</keyword>
<comment type="subcellular location">
    <subcellularLocation>
        <location evidence="1">Mitochondrion membrane</location>
    </subcellularLocation>
</comment>
<dbReference type="Proteomes" id="UP000663836">
    <property type="component" value="Unassembled WGS sequence"/>
</dbReference>
<feature type="transmembrane region" description="Helical" evidence="7">
    <location>
        <begin position="38"/>
        <end position="55"/>
    </location>
</feature>
<dbReference type="EMBL" id="CAJNOH010000029">
    <property type="protein sequence ID" value="CAF0780821.1"/>
    <property type="molecule type" value="Genomic_DNA"/>
</dbReference>
<dbReference type="GO" id="GO:0097250">
    <property type="term" value="P:mitochondrial respirasome assembly"/>
    <property type="evidence" value="ECO:0007669"/>
    <property type="project" value="TreeGrafter"/>
</dbReference>
<feature type="compositionally biased region" description="Basic and acidic residues" evidence="6">
    <location>
        <begin position="102"/>
        <end position="114"/>
    </location>
</feature>
<accession>A0A815FPH9</accession>
<evidence type="ECO:0000313" key="12">
    <source>
        <dbReference type="EMBL" id="CAF3710814.1"/>
    </source>
</evidence>
<feature type="transmembrane region" description="Helical" evidence="7">
    <location>
        <begin position="75"/>
        <end position="94"/>
    </location>
</feature>
<comment type="caution">
    <text evidence="11">The sequence shown here is derived from an EMBL/GenBank/DDBJ whole genome shotgun (WGS) entry which is preliminary data.</text>
</comment>
<dbReference type="PANTHER" id="PTHR12297:SF3">
    <property type="entry name" value="HIG1 DOMAIN FAMILY MEMBER 1A"/>
    <property type="match status" value="1"/>
</dbReference>
<feature type="region of interest" description="Disordered" evidence="6">
    <location>
        <begin position="96"/>
        <end position="122"/>
    </location>
</feature>
<dbReference type="InterPro" id="IPR050355">
    <property type="entry name" value="RCF1"/>
</dbReference>
<dbReference type="Proteomes" id="UP000663870">
    <property type="component" value="Unassembled WGS sequence"/>
</dbReference>
<evidence type="ECO:0000313" key="13">
    <source>
        <dbReference type="Proteomes" id="UP000663870"/>
    </source>
</evidence>
<dbReference type="Proteomes" id="UP000663854">
    <property type="component" value="Unassembled WGS sequence"/>
</dbReference>
<dbReference type="PANTHER" id="PTHR12297">
    <property type="entry name" value="HYPOXIA-INDUCBILE GENE 1 HIG1 -RELATED"/>
    <property type="match status" value="1"/>
</dbReference>
<evidence type="ECO:0000313" key="11">
    <source>
        <dbReference type="EMBL" id="CAF1330104.1"/>
    </source>
</evidence>
<evidence type="ECO:0000256" key="6">
    <source>
        <dbReference type="SAM" id="MobiDB-lite"/>
    </source>
</evidence>
<dbReference type="PROSITE" id="PS51503">
    <property type="entry name" value="HIG1"/>
    <property type="match status" value="1"/>
</dbReference>
<dbReference type="Pfam" id="PF04588">
    <property type="entry name" value="HIG_1_N"/>
    <property type="match status" value="1"/>
</dbReference>
<evidence type="ECO:0000256" key="1">
    <source>
        <dbReference type="ARBA" id="ARBA00004325"/>
    </source>
</evidence>
<protein>
    <recommendedName>
        <fullName evidence="8">HIG1 domain-containing protein</fullName>
    </recommendedName>
</protein>
<evidence type="ECO:0000313" key="9">
    <source>
        <dbReference type="EMBL" id="CAF0780821.1"/>
    </source>
</evidence>
<feature type="region of interest" description="Disordered" evidence="6">
    <location>
        <begin position="1"/>
        <end position="22"/>
    </location>
</feature>